<gene>
    <name evidence="1" type="ORF">H9702_08170</name>
</gene>
<protein>
    <submittedName>
        <fullName evidence="1">Uncharacterized protein</fullName>
    </submittedName>
</protein>
<sequence>MEKWSIEQYCDRLQAMKCEAHDKLWLYIEVNAKEFMNECEPGVKNLNVCCKAMLAKMLEGDGFIVEPKSRSKCAGTLTIRYYVDNLSPERRTYAEAMEDQK</sequence>
<name>A0A9D2NR45_9FIRM</name>
<proteinExistence type="predicted"/>
<evidence type="ECO:0000313" key="2">
    <source>
        <dbReference type="Proteomes" id="UP000823896"/>
    </source>
</evidence>
<dbReference type="AlphaFoldDB" id="A0A9D2NR45"/>
<reference evidence="1" key="1">
    <citation type="journal article" date="2021" name="PeerJ">
        <title>Extensive microbial diversity within the chicken gut microbiome revealed by metagenomics and culture.</title>
        <authorList>
            <person name="Gilroy R."/>
            <person name="Ravi A."/>
            <person name="Getino M."/>
            <person name="Pursley I."/>
            <person name="Horton D.L."/>
            <person name="Alikhan N.F."/>
            <person name="Baker D."/>
            <person name="Gharbi K."/>
            <person name="Hall N."/>
            <person name="Watson M."/>
            <person name="Adriaenssens E.M."/>
            <person name="Foster-Nyarko E."/>
            <person name="Jarju S."/>
            <person name="Secka A."/>
            <person name="Antonio M."/>
            <person name="Oren A."/>
            <person name="Chaudhuri R.R."/>
            <person name="La Ragione R."/>
            <person name="Hildebrand F."/>
            <person name="Pallen M.J."/>
        </authorList>
    </citation>
    <scope>NUCLEOTIDE SEQUENCE</scope>
    <source>
        <strain evidence="1">CHK187-11901</strain>
    </source>
</reference>
<evidence type="ECO:0000313" key="1">
    <source>
        <dbReference type="EMBL" id="HJC37086.1"/>
    </source>
</evidence>
<dbReference type="Proteomes" id="UP000823896">
    <property type="component" value="Unassembled WGS sequence"/>
</dbReference>
<organism evidence="1 2">
    <name type="scientific">Candidatus Merdibacter merdavium</name>
    <dbReference type="NCBI Taxonomy" id="2838692"/>
    <lineage>
        <taxon>Bacteria</taxon>
        <taxon>Bacillati</taxon>
        <taxon>Bacillota</taxon>
        <taxon>Erysipelotrichia</taxon>
        <taxon>Erysipelotrichales</taxon>
        <taxon>Erysipelotrichaceae</taxon>
        <taxon>Merdibacter</taxon>
    </lineage>
</organism>
<reference evidence="1" key="2">
    <citation type="submission" date="2021-04" db="EMBL/GenBank/DDBJ databases">
        <authorList>
            <person name="Gilroy R."/>
        </authorList>
    </citation>
    <scope>NUCLEOTIDE SEQUENCE</scope>
    <source>
        <strain evidence="1">CHK187-11901</strain>
    </source>
</reference>
<accession>A0A9D2NR45</accession>
<dbReference type="EMBL" id="DWWM01000052">
    <property type="protein sequence ID" value="HJC37086.1"/>
    <property type="molecule type" value="Genomic_DNA"/>
</dbReference>
<comment type="caution">
    <text evidence="1">The sequence shown here is derived from an EMBL/GenBank/DDBJ whole genome shotgun (WGS) entry which is preliminary data.</text>
</comment>